<dbReference type="PROSITE" id="PS51117">
    <property type="entry name" value="LAMININ_NTER"/>
    <property type="match status" value="1"/>
</dbReference>
<keyword evidence="2" id="KW-0424">Laminin EGF-like domain</keyword>
<name>A0A811Z832_NYCPR</name>
<protein>
    <submittedName>
        <fullName evidence="4">(raccoon dog) hypothetical protein</fullName>
    </submittedName>
</protein>
<keyword evidence="5" id="KW-1185">Reference proteome</keyword>
<evidence type="ECO:0000313" key="4">
    <source>
        <dbReference type="EMBL" id="CAD7685206.1"/>
    </source>
</evidence>
<dbReference type="GO" id="GO:0043256">
    <property type="term" value="C:laminin complex"/>
    <property type="evidence" value="ECO:0007669"/>
    <property type="project" value="TreeGrafter"/>
</dbReference>
<dbReference type="PANTHER" id="PTHR10574">
    <property type="entry name" value="NETRIN/LAMININ-RELATED"/>
    <property type="match status" value="1"/>
</dbReference>
<evidence type="ECO:0000313" key="5">
    <source>
        <dbReference type="Proteomes" id="UP000645828"/>
    </source>
</evidence>
<comment type="caution">
    <text evidence="4">The sequence shown here is derived from an EMBL/GenBank/DDBJ whole genome shotgun (WGS) entry which is preliminary data.</text>
</comment>
<dbReference type="PANTHER" id="PTHR10574:SF197">
    <property type="entry name" value="LAMININ SUBUNIT BETA-1 ISOFORM X1"/>
    <property type="match status" value="1"/>
</dbReference>
<dbReference type="GO" id="GO:0034446">
    <property type="term" value="P:substrate adhesion-dependent cell spreading"/>
    <property type="evidence" value="ECO:0007669"/>
    <property type="project" value="TreeGrafter"/>
</dbReference>
<dbReference type="InterPro" id="IPR008211">
    <property type="entry name" value="Laminin_N"/>
</dbReference>
<organism evidence="4 5">
    <name type="scientific">Nyctereutes procyonoides</name>
    <name type="common">Raccoon dog</name>
    <name type="synonym">Canis procyonoides</name>
    <dbReference type="NCBI Taxonomy" id="34880"/>
    <lineage>
        <taxon>Eukaryota</taxon>
        <taxon>Metazoa</taxon>
        <taxon>Chordata</taxon>
        <taxon>Craniata</taxon>
        <taxon>Vertebrata</taxon>
        <taxon>Euteleostomi</taxon>
        <taxon>Mammalia</taxon>
        <taxon>Eutheria</taxon>
        <taxon>Laurasiatheria</taxon>
        <taxon>Carnivora</taxon>
        <taxon>Caniformia</taxon>
        <taxon>Canidae</taxon>
        <taxon>Nyctereutes</taxon>
    </lineage>
</organism>
<dbReference type="AlphaFoldDB" id="A0A811Z832"/>
<dbReference type="GO" id="GO:0016477">
    <property type="term" value="P:cell migration"/>
    <property type="evidence" value="ECO:0007669"/>
    <property type="project" value="TreeGrafter"/>
</dbReference>
<dbReference type="Gene3D" id="2.60.120.260">
    <property type="entry name" value="Galactose-binding domain-like"/>
    <property type="match status" value="2"/>
</dbReference>
<proteinExistence type="predicted"/>
<dbReference type="GO" id="GO:0070831">
    <property type="term" value="P:basement membrane assembly"/>
    <property type="evidence" value="ECO:0007669"/>
    <property type="project" value="TreeGrafter"/>
</dbReference>
<dbReference type="GO" id="GO:0007411">
    <property type="term" value="P:axon guidance"/>
    <property type="evidence" value="ECO:0007669"/>
    <property type="project" value="TreeGrafter"/>
</dbReference>
<reference evidence="4" key="1">
    <citation type="submission" date="2020-12" db="EMBL/GenBank/DDBJ databases">
        <authorList>
            <consortium name="Molecular Ecology Group"/>
        </authorList>
    </citation>
    <scope>NUCLEOTIDE SEQUENCE</scope>
    <source>
        <strain evidence="4">TBG_1078</strain>
    </source>
</reference>
<dbReference type="Pfam" id="PF00055">
    <property type="entry name" value="Laminin_N"/>
    <property type="match status" value="1"/>
</dbReference>
<gene>
    <name evidence="4" type="ORF">NYPRO_LOCUS18000</name>
</gene>
<feature type="domain" description="Laminin N-terminal" evidence="3">
    <location>
        <begin position="7"/>
        <end position="193"/>
    </location>
</feature>
<evidence type="ECO:0000256" key="2">
    <source>
        <dbReference type="ARBA" id="ARBA00023292"/>
    </source>
</evidence>
<keyword evidence="1" id="KW-1015">Disulfide bond</keyword>
<accession>A0A811Z832</accession>
<evidence type="ECO:0000256" key="1">
    <source>
        <dbReference type="ARBA" id="ARBA00023157"/>
    </source>
</evidence>
<dbReference type="GO" id="GO:0009887">
    <property type="term" value="P:animal organ morphogenesis"/>
    <property type="evidence" value="ECO:0007669"/>
    <property type="project" value="TreeGrafter"/>
</dbReference>
<dbReference type="SMART" id="SM00136">
    <property type="entry name" value="LamNT"/>
    <property type="match status" value="1"/>
</dbReference>
<evidence type="ECO:0000259" key="3">
    <source>
        <dbReference type="PROSITE" id="PS51117"/>
    </source>
</evidence>
<dbReference type="Proteomes" id="UP000645828">
    <property type="component" value="Unassembled WGS sequence"/>
</dbReference>
<dbReference type="EMBL" id="CAJHUB010000760">
    <property type="protein sequence ID" value="CAD7685206.1"/>
    <property type="molecule type" value="Genomic_DNA"/>
</dbReference>
<sequence>MSGILCSSGSCYPLTGDLIGGCGQNLRASSTCGLHGPEPYCIESEKCFFCDSWNQGGHGIENVLSSGYGNRKTWWQAKSDEGVENVTIQLDLESTFYFIHLIMTFKHVYQYFAYNCSGLFPGIPLAPGHRVSDLVCDQHYSNIEPFTEDKVIFKVLDPAILVESPNNPNIQGNNPHSQSCILACQDSQILGGR</sequence>
<dbReference type="InterPro" id="IPR050440">
    <property type="entry name" value="Laminin/Netrin_ECM"/>
</dbReference>
<dbReference type="GO" id="GO:0009888">
    <property type="term" value="P:tissue development"/>
    <property type="evidence" value="ECO:0007669"/>
    <property type="project" value="TreeGrafter"/>
</dbReference>